<evidence type="ECO:0000256" key="1">
    <source>
        <dbReference type="ARBA" id="ARBA00010564"/>
    </source>
</evidence>
<dbReference type="GO" id="GO:0005658">
    <property type="term" value="C:alpha DNA polymerase:primase complex"/>
    <property type="evidence" value="ECO:0007669"/>
    <property type="project" value="UniProtKB-ARBA"/>
</dbReference>
<evidence type="ECO:0000259" key="12">
    <source>
        <dbReference type="Pfam" id="PF04104"/>
    </source>
</evidence>
<dbReference type="InterPro" id="IPR058560">
    <property type="entry name" value="DNA_primase_C"/>
</dbReference>
<keyword evidence="3 10" id="KW-0004">4Fe-4S</keyword>
<dbReference type="FunFam" id="1.20.930.80:FF:000001">
    <property type="entry name" value="DNA primase large subunit"/>
    <property type="match status" value="1"/>
</dbReference>
<protein>
    <recommendedName>
        <fullName evidence="2 10">DNA primase large subunit</fullName>
    </recommendedName>
</protein>
<dbReference type="OrthoDB" id="421393at2759"/>
<evidence type="ECO:0000313" key="14">
    <source>
        <dbReference type="RefSeq" id="XP_030376064.1"/>
    </source>
</evidence>
<dbReference type="Proteomes" id="UP000504634">
    <property type="component" value="Unplaced"/>
</dbReference>
<evidence type="ECO:0000256" key="7">
    <source>
        <dbReference type="ARBA" id="ARBA00023004"/>
    </source>
</evidence>
<evidence type="ECO:0000256" key="3">
    <source>
        <dbReference type="ARBA" id="ARBA00022485"/>
    </source>
</evidence>
<feature type="binding site" evidence="11">
    <location>
        <position position="376"/>
    </location>
    <ligand>
        <name>[4Fe-4S] cluster</name>
        <dbReference type="ChEBI" id="CHEBI:49883"/>
    </ligand>
</feature>
<evidence type="ECO:0000256" key="10">
    <source>
        <dbReference type="PIRNR" id="PIRNR009449"/>
    </source>
</evidence>
<keyword evidence="8 10" id="KW-0411">Iron-sulfur</keyword>
<reference evidence="14" key="1">
    <citation type="submission" date="2025-08" db="UniProtKB">
        <authorList>
            <consortium name="RefSeq"/>
        </authorList>
    </citation>
    <scope>IDENTIFICATION</scope>
    <source>
        <strain evidence="14">11010-0011.00</strain>
        <tissue evidence="14">Whole body</tissue>
    </source>
</reference>
<evidence type="ECO:0000256" key="11">
    <source>
        <dbReference type="PIRSR" id="PIRSR009449-1"/>
    </source>
</evidence>
<dbReference type="GO" id="GO:0006269">
    <property type="term" value="P:DNA replication, synthesis of primer"/>
    <property type="evidence" value="ECO:0007669"/>
    <property type="project" value="UniProtKB-KW"/>
</dbReference>
<keyword evidence="13" id="KW-1185">Reference proteome</keyword>
<accession>A0A6J2TJ63</accession>
<evidence type="ECO:0000256" key="9">
    <source>
        <dbReference type="ARBA" id="ARBA00023125"/>
    </source>
</evidence>
<sequence>MDFHLKKRQRSDIKLEVVSLETKYPHNVMLYKYPPTDDIHIEEFEELALERLRLLRVFDRAATKALRMLSDDWKAYVNAELTREGLRNYLRLCTGGDSKHESDIQTRRRDYISHFILRLAYCRSEDLSRWFIAREMDYFKYKFSALSGPEIKQFLDVVNFSFQPLTEAQKDQVKDGLYESTAGQSVAKIELLDFYKVPFTQVLDLVRSRRCYLKAGFAYVNTHDLVSLVGTKHMDEIEQGLAAAKVFIDDIESDERISRMLKALHNSYVGKDYTVCKDAAVPIESLDQLSKTSYPLCMRMCHEHLRANHHIKHGGRMQYGLFLKGIGVTLEDSLRFWREEFTKKMDADKFARSYEYNINHNYGKKGSMVNYTPYSCLKIIKEMAAPGDCHGCPYKAMDPVSLKTKMSSYGLSPSAIDEVMRYATSGHYQLACSKYFMITHNSTTEPTINHPNGYFEESQIVMGNRQKRVTGSQPQQHQPNKLRSAIKGGADRSMMMGNDDDELWRIAETQERTLQSQQELSQAFDDDLDLTEIQY</sequence>
<keyword evidence="7 10" id="KW-0408">Iron</keyword>
<evidence type="ECO:0000256" key="5">
    <source>
        <dbReference type="ARBA" id="ARBA00022705"/>
    </source>
</evidence>
<dbReference type="PANTHER" id="PTHR10537">
    <property type="entry name" value="DNA PRIMASE LARGE SUBUNIT"/>
    <property type="match status" value="1"/>
</dbReference>
<comment type="function">
    <text evidence="10">Regulatory subunit of the DNA primase complex and component of the DNA polymerase alpha complex (also known as the alpha DNA polymerase-primase complex) which play an essential role in the initiation of DNA synthesis. The primase subunit of the polymerase alpha complex initiates DNA synthesis by oligomerising short RNA primers on both leading and lagging strands.</text>
</comment>
<evidence type="ECO:0000256" key="6">
    <source>
        <dbReference type="ARBA" id="ARBA00022723"/>
    </source>
</evidence>
<evidence type="ECO:0000256" key="2">
    <source>
        <dbReference type="ARBA" id="ARBA00019038"/>
    </source>
</evidence>
<dbReference type="GO" id="GO:0046872">
    <property type="term" value="F:metal ion binding"/>
    <property type="evidence" value="ECO:0007669"/>
    <property type="project" value="UniProtKB-UniRule"/>
</dbReference>
<dbReference type="GeneID" id="115625221"/>
<dbReference type="AlphaFoldDB" id="A0A6J2TJ63"/>
<keyword evidence="4 10" id="KW-0639">Primosome</keyword>
<dbReference type="GO" id="GO:0006270">
    <property type="term" value="P:DNA replication initiation"/>
    <property type="evidence" value="ECO:0007669"/>
    <property type="project" value="TreeGrafter"/>
</dbReference>
<comment type="cofactor">
    <cofactor evidence="10">
        <name>[4Fe-4S] cluster</name>
        <dbReference type="ChEBI" id="CHEBI:49883"/>
    </cofactor>
    <text evidence="10">Binds 1 [4Fe-4S] cluster.</text>
</comment>
<feature type="binding site" evidence="11">
    <location>
        <position position="297"/>
    </location>
    <ligand>
        <name>[4Fe-4S] cluster</name>
        <dbReference type="ChEBI" id="CHEBI:49883"/>
    </ligand>
</feature>
<dbReference type="CTD" id="5558"/>
<name>A0A6J2TJ63_DROLE</name>
<proteinExistence type="inferred from homology"/>
<organism evidence="13 14">
    <name type="scientific">Drosophila lebanonensis</name>
    <name type="common">Fruit fly</name>
    <name type="synonym">Scaptodrosophila lebanonensis</name>
    <dbReference type="NCBI Taxonomy" id="7225"/>
    <lineage>
        <taxon>Eukaryota</taxon>
        <taxon>Metazoa</taxon>
        <taxon>Ecdysozoa</taxon>
        <taxon>Arthropoda</taxon>
        <taxon>Hexapoda</taxon>
        <taxon>Insecta</taxon>
        <taxon>Pterygota</taxon>
        <taxon>Neoptera</taxon>
        <taxon>Endopterygota</taxon>
        <taxon>Diptera</taxon>
        <taxon>Brachycera</taxon>
        <taxon>Muscomorpha</taxon>
        <taxon>Ephydroidea</taxon>
        <taxon>Drosophilidae</taxon>
        <taxon>Scaptodrosophila</taxon>
    </lineage>
</organism>
<keyword evidence="5 10" id="KW-0235">DNA replication</keyword>
<evidence type="ECO:0000256" key="8">
    <source>
        <dbReference type="ARBA" id="ARBA00023014"/>
    </source>
</evidence>
<dbReference type="Gene3D" id="1.20.930.80">
    <property type="match status" value="1"/>
</dbReference>
<feature type="domain" description="DNA primase large subunit C-terminal" evidence="12">
    <location>
        <begin position="287"/>
        <end position="455"/>
    </location>
</feature>
<evidence type="ECO:0000313" key="13">
    <source>
        <dbReference type="Proteomes" id="UP000504634"/>
    </source>
</evidence>
<dbReference type="InterPro" id="IPR016558">
    <property type="entry name" value="DNA_primase_lsu_euk"/>
</dbReference>
<gene>
    <name evidence="14" type="primary">LOC115625221</name>
</gene>
<dbReference type="Pfam" id="PF04104">
    <property type="entry name" value="DNA_primase_lrg"/>
    <property type="match status" value="1"/>
</dbReference>
<dbReference type="PANTHER" id="PTHR10537:SF3">
    <property type="entry name" value="DNA PRIMASE LARGE SUBUNIT"/>
    <property type="match status" value="1"/>
</dbReference>
<comment type="similarity">
    <text evidence="1 10">Belongs to the eukaryotic-type primase large subunit family.</text>
</comment>
<dbReference type="Pfam" id="PF26466">
    <property type="entry name" value="DNA_primase_lrg_N"/>
    <property type="match status" value="1"/>
</dbReference>
<evidence type="ECO:0000256" key="4">
    <source>
        <dbReference type="ARBA" id="ARBA00022515"/>
    </source>
</evidence>
<dbReference type="GO" id="GO:0051539">
    <property type="term" value="F:4 iron, 4 sulfur cluster binding"/>
    <property type="evidence" value="ECO:0007669"/>
    <property type="project" value="UniProtKB-UniRule"/>
</dbReference>
<dbReference type="InterPro" id="IPR007238">
    <property type="entry name" value="DNA_primase_lsu_euk/arc"/>
</dbReference>
<dbReference type="RefSeq" id="XP_030376064.1">
    <property type="nucleotide sequence ID" value="XM_030520204.1"/>
</dbReference>
<dbReference type="GO" id="GO:0003677">
    <property type="term" value="F:DNA binding"/>
    <property type="evidence" value="ECO:0007669"/>
    <property type="project" value="UniProtKB-UniRule"/>
</dbReference>
<dbReference type="PIRSF" id="PIRSF009449">
    <property type="entry name" value="DNA_primase_large_subunit"/>
    <property type="match status" value="1"/>
</dbReference>
<dbReference type="CDD" id="cd07322">
    <property type="entry name" value="PriL_PriS_Eukaryotic"/>
    <property type="match status" value="1"/>
</dbReference>
<keyword evidence="6 10" id="KW-0479">Metal-binding</keyword>
<feature type="binding site" evidence="11">
    <location>
        <position position="392"/>
    </location>
    <ligand>
        <name>[4Fe-4S] cluster</name>
        <dbReference type="ChEBI" id="CHEBI:49883"/>
    </ligand>
</feature>
<keyword evidence="9 10" id="KW-0238">DNA-binding</keyword>
<feature type="binding site" evidence="11">
    <location>
        <position position="432"/>
    </location>
    <ligand>
        <name>[4Fe-4S] cluster</name>
        <dbReference type="ChEBI" id="CHEBI:49883"/>
    </ligand>
</feature>